<dbReference type="GO" id="GO:0000287">
    <property type="term" value="F:magnesium ion binding"/>
    <property type="evidence" value="ECO:0007669"/>
    <property type="project" value="UniProtKB-UniRule"/>
</dbReference>
<evidence type="ECO:0000256" key="5">
    <source>
        <dbReference type="ARBA" id="ARBA00022801"/>
    </source>
</evidence>
<comment type="similarity">
    <text evidence="2 8">Belongs to the ComB family.</text>
</comment>
<comment type="cofactor">
    <cofactor evidence="1 8">
        <name>Mg(2+)</name>
        <dbReference type="ChEBI" id="CHEBI:18420"/>
    </cofactor>
</comment>
<evidence type="ECO:0000313" key="10">
    <source>
        <dbReference type="Proteomes" id="UP000435357"/>
    </source>
</evidence>
<dbReference type="OrthoDB" id="4913at2"/>
<dbReference type="SUPFAM" id="SSF142823">
    <property type="entry name" value="ComB-like"/>
    <property type="match status" value="1"/>
</dbReference>
<evidence type="ECO:0000256" key="4">
    <source>
        <dbReference type="ARBA" id="ARBA00021948"/>
    </source>
</evidence>
<evidence type="ECO:0000256" key="3">
    <source>
        <dbReference type="ARBA" id="ARBA00012953"/>
    </source>
</evidence>
<organism evidence="9 10">
    <name type="scientific">Salibacter halophilus</name>
    <dbReference type="NCBI Taxonomy" id="1803916"/>
    <lineage>
        <taxon>Bacteria</taxon>
        <taxon>Pseudomonadati</taxon>
        <taxon>Bacteroidota</taxon>
        <taxon>Flavobacteriia</taxon>
        <taxon>Flavobacteriales</taxon>
        <taxon>Salibacteraceae</taxon>
        <taxon>Salibacter</taxon>
    </lineage>
</organism>
<sequence length="252" mass="28466">MSKVEVSFTPENYHVYENLDNIVVVTDILRATSAICTALHHGAREVIPVSTVEEARFYKSKGYLVGAERNGVQLEEFDFGNSPYSYMNELEDRSVVLTTTNGTKAINMAKNSFQVVVGAFTNFTALANWLSQQERDILILCSGWKGRYNLEDTLFAGALTERLEQMGTVSLTEDSALSAKYLYNLAKDDPYKFLMNSSHRRRLKKLNLKEDIRYCLSMDNTEIIPVLHEGSLVPMNDQVLEELRLAAETAED</sequence>
<dbReference type="Proteomes" id="UP000435357">
    <property type="component" value="Unassembled WGS sequence"/>
</dbReference>
<evidence type="ECO:0000256" key="2">
    <source>
        <dbReference type="ARBA" id="ARBA00009997"/>
    </source>
</evidence>
<keyword evidence="6 8" id="KW-0460">Magnesium</keyword>
<dbReference type="HAMAP" id="MF_00490">
    <property type="entry name" value="ComB"/>
    <property type="match status" value="1"/>
</dbReference>
<dbReference type="EMBL" id="WACR01000005">
    <property type="protein sequence ID" value="KAB1064465.1"/>
    <property type="molecule type" value="Genomic_DNA"/>
</dbReference>
<proteinExistence type="inferred from homology"/>
<dbReference type="AlphaFoldDB" id="A0A6N6M506"/>
<evidence type="ECO:0000256" key="6">
    <source>
        <dbReference type="ARBA" id="ARBA00022842"/>
    </source>
</evidence>
<dbReference type="InterPro" id="IPR036702">
    <property type="entry name" value="ComB-like_sf"/>
</dbReference>
<gene>
    <name evidence="8" type="primary">comB</name>
    <name evidence="9" type="ORF">F3059_07145</name>
</gene>
<evidence type="ECO:0000256" key="7">
    <source>
        <dbReference type="ARBA" id="ARBA00033711"/>
    </source>
</evidence>
<dbReference type="Gene3D" id="3.90.1560.10">
    <property type="entry name" value="ComB-like"/>
    <property type="match status" value="1"/>
</dbReference>
<evidence type="ECO:0000313" key="9">
    <source>
        <dbReference type="EMBL" id="KAB1064465.1"/>
    </source>
</evidence>
<dbReference type="InterPro" id="IPR005238">
    <property type="entry name" value="ComB-like"/>
</dbReference>
<dbReference type="RefSeq" id="WP_151167663.1">
    <property type="nucleotide sequence ID" value="NZ_WACR01000005.1"/>
</dbReference>
<name>A0A6N6M506_9FLAO</name>
<dbReference type="EC" id="3.1.3.71" evidence="3 8"/>
<dbReference type="PANTHER" id="PTHR37311:SF1">
    <property type="entry name" value="2-PHOSPHOSULFOLACTATE PHOSPHATASE-RELATED"/>
    <property type="match status" value="1"/>
</dbReference>
<reference evidence="9 10" key="1">
    <citation type="submission" date="2019-09" db="EMBL/GenBank/DDBJ databases">
        <title>Genomes of Cryomorphaceae.</title>
        <authorList>
            <person name="Bowman J.P."/>
        </authorList>
    </citation>
    <scope>NUCLEOTIDE SEQUENCE [LARGE SCALE GENOMIC DNA]</scope>
    <source>
        <strain evidence="9 10">KCTC 52047</strain>
    </source>
</reference>
<dbReference type="PANTHER" id="PTHR37311">
    <property type="entry name" value="2-PHOSPHOSULFOLACTATE PHOSPHATASE-RELATED"/>
    <property type="match status" value="1"/>
</dbReference>
<accession>A0A6N6M506</accession>
<dbReference type="GO" id="GO:0050545">
    <property type="term" value="F:sulfopyruvate decarboxylase activity"/>
    <property type="evidence" value="ECO:0007669"/>
    <property type="project" value="TreeGrafter"/>
</dbReference>
<keyword evidence="10" id="KW-1185">Reference proteome</keyword>
<dbReference type="FunFam" id="3.90.1560.10:FF:000001">
    <property type="entry name" value="Probable 2-phosphosulfolactate phosphatase"/>
    <property type="match status" value="1"/>
</dbReference>
<dbReference type="Pfam" id="PF04029">
    <property type="entry name" value="2-ph_phosp"/>
    <property type="match status" value="1"/>
</dbReference>
<keyword evidence="5 8" id="KW-0378">Hydrolase</keyword>
<comment type="catalytic activity">
    <reaction evidence="7 8">
        <text>(2R)-O-phospho-3-sulfolactate + H2O = (2R)-3-sulfolactate + phosphate</text>
        <dbReference type="Rhea" id="RHEA:23416"/>
        <dbReference type="ChEBI" id="CHEBI:15377"/>
        <dbReference type="ChEBI" id="CHEBI:15597"/>
        <dbReference type="ChEBI" id="CHEBI:43474"/>
        <dbReference type="ChEBI" id="CHEBI:58738"/>
        <dbReference type="EC" id="3.1.3.71"/>
    </reaction>
</comment>
<comment type="caution">
    <text evidence="9">The sequence shown here is derived from an EMBL/GenBank/DDBJ whole genome shotgun (WGS) entry which is preliminary data.</text>
</comment>
<evidence type="ECO:0000256" key="1">
    <source>
        <dbReference type="ARBA" id="ARBA00001946"/>
    </source>
</evidence>
<protein>
    <recommendedName>
        <fullName evidence="4 8">Probable 2-phosphosulfolactate phosphatase</fullName>
        <ecNumber evidence="3 8">3.1.3.71</ecNumber>
    </recommendedName>
</protein>
<dbReference type="GO" id="GO:0050532">
    <property type="term" value="F:2-phosphosulfolactate phosphatase activity"/>
    <property type="evidence" value="ECO:0007669"/>
    <property type="project" value="UniProtKB-UniRule"/>
</dbReference>
<evidence type="ECO:0000256" key="8">
    <source>
        <dbReference type="HAMAP-Rule" id="MF_00490"/>
    </source>
</evidence>